<dbReference type="PANTHER" id="PTHR24359">
    <property type="entry name" value="SERINE/THREONINE-PROTEIN KINASE SBK1"/>
    <property type="match status" value="1"/>
</dbReference>
<keyword evidence="4" id="KW-1185">Reference proteome</keyword>
<accession>A0AAJ0M8X6</accession>
<dbReference type="GO" id="GO:0004674">
    <property type="term" value="F:protein serine/threonine kinase activity"/>
    <property type="evidence" value="ECO:0007669"/>
    <property type="project" value="TreeGrafter"/>
</dbReference>
<dbReference type="GO" id="GO:0005524">
    <property type="term" value="F:ATP binding"/>
    <property type="evidence" value="ECO:0007669"/>
    <property type="project" value="InterPro"/>
</dbReference>
<evidence type="ECO:0000313" key="4">
    <source>
        <dbReference type="Proteomes" id="UP001275084"/>
    </source>
</evidence>
<dbReference type="PROSITE" id="PS50011">
    <property type="entry name" value="PROTEIN_KINASE_DOM"/>
    <property type="match status" value="1"/>
</dbReference>
<protein>
    <submittedName>
        <fullName evidence="3">Kinase-like domain-containing protein</fullName>
    </submittedName>
</protein>
<dbReference type="Gene3D" id="1.10.510.10">
    <property type="entry name" value="Transferase(Phosphotransferase) domain 1"/>
    <property type="match status" value="1"/>
</dbReference>
<comment type="caution">
    <text evidence="3">The sequence shown here is derived from an EMBL/GenBank/DDBJ whole genome shotgun (WGS) entry which is preliminary data.</text>
</comment>
<dbReference type="CDD" id="cd00180">
    <property type="entry name" value="PKc"/>
    <property type="match status" value="1"/>
</dbReference>
<sequence length="516" mass="58142">MENGFKDSWLSAEVCSPPKCLTKETLTQLDSKLWGRGRAVRICETQWKFIVPVLSTERVNYDFEEEAILPFTNMQTVDGGAFSKVHQVRIQEGHFIDPSRPVNWPSLFAVKQIVPPDSVERQRIADSWANEAQTLRRMNVVHSEHIVRFITAFTRLDIGSERSHYLVFEWAEGGNLENLFTQCQNPTLSANLVKQTVRQLSGLAEALRATHELGIRHGDIKPSNVLRFGASEGDILGTLKIGDWGLAKSHPDATVLRSRRGVATDTRFGTVLYEPPEVELGQLKLMSRLYDIWSMGCLILEIIVWLVHGYEGVRNLRSDIQGSYRERVPYYVVDEVSDGKLKGKLQDAVEKWMDYMAEEPAFDRDTALGQLLVLVRRRLLVVELPPEMGNTVYAKNWEPDSLDSRAGKNPAFSLRPPTPAGEKSEKSGSPRQYRATSAELVAALGLGGIMDASDRPRYYWLNTSAGLRQAPRFYRNANLKALQDSSGMLTPQDLRPLSINSPTIVRSILNSTQFRI</sequence>
<name>A0AAJ0M8X6_9PEZI</name>
<dbReference type="AlphaFoldDB" id="A0AAJ0M8X6"/>
<reference evidence="3" key="2">
    <citation type="submission" date="2023-06" db="EMBL/GenBank/DDBJ databases">
        <authorList>
            <consortium name="Lawrence Berkeley National Laboratory"/>
            <person name="Haridas S."/>
            <person name="Hensen N."/>
            <person name="Bonometti L."/>
            <person name="Westerberg I."/>
            <person name="Brannstrom I.O."/>
            <person name="Guillou S."/>
            <person name="Cros-Aarteil S."/>
            <person name="Calhoun S."/>
            <person name="Kuo A."/>
            <person name="Mondo S."/>
            <person name="Pangilinan J."/>
            <person name="Riley R."/>
            <person name="Labutti K."/>
            <person name="Andreopoulos B."/>
            <person name="Lipzen A."/>
            <person name="Chen C."/>
            <person name="Yanf M."/>
            <person name="Daum C."/>
            <person name="Ng V."/>
            <person name="Clum A."/>
            <person name="Steindorff A."/>
            <person name="Ohm R."/>
            <person name="Martin F."/>
            <person name="Silar P."/>
            <person name="Natvig D."/>
            <person name="Lalanne C."/>
            <person name="Gautier V."/>
            <person name="Ament-Velasquez S.L."/>
            <person name="Kruys A."/>
            <person name="Hutchinson M.I."/>
            <person name="Powell A.J."/>
            <person name="Barry K."/>
            <person name="Miller A.N."/>
            <person name="Grigoriev I.V."/>
            <person name="Debuchy R."/>
            <person name="Gladieux P."/>
            <person name="Thoren M.H."/>
            <person name="Johannesson H."/>
        </authorList>
    </citation>
    <scope>NUCLEOTIDE SEQUENCE</scope>
    <source>
        <strain evidence="3">CBS 955.72</strain>
    </source>
</reference>
<dbReference type="InterPro" id="IPR000719">
    <property type="entry name" value="Prot_kinase_dom"/>
</dbReference>
<dbReference type="SUPFAM" id="SSF56112">
    <property type="entry name" value="Protein kinase-like (PK-like)"/>
    <property type="match status" value="1"/>
</dbReference>
<feature type="region of interest" description="Disordered" evidence="1">
    <location>
        <begin position="404"/>
        <end position="432"/>
    </location>
</feature>
<feature type="domain" description="Protein kinase" evidence="2">
    <location>
        <begin position="71"/>
        <end position="380"/>
    </location>
</feature>
<dbReference type="SMART" id="SM00220">
    <property type="entry name" value="S_TKc"/>
    <property type="match status" value="1"/>
</dbReference>
<organism evidence="3 4">
    <name type="scientific">Lasiosphaeria hispida</name>
    <dbReference type="NCBI Taxonomy" id="260671"/>
    <lineage>
        <taxon>Eukaryota</taxon>
        <taxon>Fungi</taxon>
        <taxon>Dikarya</taxon>
        <taxon>Ascomycota</taxon>
        <taxon>Pezizomycotina</taxon>
        <taxon>Sordariomycetes</taxon>
        <taxon>Sordariomycetidae</taxon>
        <taxon>Sordariales</taxon>
        <taxon>Lasiosphaeriaceae</taxon>
        <taxon>Lasiosphaeria</taxon>
    </lineage>
</organism>
<evidence type="ECO:0000256" key="1">
    <source>
        <dbReference type="SAM" id="MobiDB-lite"/>
    </source>
</evidence>
<dbReference type="InterPro" id="IPR011009">
    <property type="entry name" value="Kinase-like_dom_sf"/>
</dbReference>
<keyword evidence="3" id="KW-0808">Transferase</keyword>
<keyword evidence="3" id="KW-0418">Kinase</keyword>
<proteinExistence type="predicted"/>
<dbReference type="Pfam" id="PF00069">
    <property type="entry name" value="Pkinase"/>
    <property type="match status" value="1"/>
</dbReference>
<dbReference type="EMBL" id="JAUIQD010000007">
    <property type="protein sequence ID" value="KAK3343409.1"/>
    <property type="molecule type" value="Genomic_DNA"/>
</dbReference>
<reference evidence="3" key="1">
    <citation type="journal article" date="2023" name="Mol. Phylogenet. Evol.">
        <title>Genome-scale phylogeny and comparative genomics of the fungal order Sordariales.</title>
        <authorList>
            <person name="Hensen N."/>
            <person name="Bonometti L."/>
            <person name="Westerberg I."/>
            <person name="Brannstrom I.O."/>
            <person name="Guillou S."/>
            <person name="Cros-Aarteil S."/>
            <person name="Calhoun S."/>
            <person name="Haridas S."/>
            <person name="Kuo A."/>
            <person name="Mondo S."/>
            <person name="Pangilinan J."/>
            <person name="Riley R."/>
            <person name="LaButti K."/>
            <person name="Andreopoulos B."/>
            <person name="Lipzen A."/>
            <person name="Chen C."/>
            <person name="Yan M."/>
            <person name="Daum C."/>
            <person name="Ng V."/>
            <person name="Clum A."/>
            <person name="Steindorff A."/>
            <person name="Ohm R.A."/>
            <person name="Martin F."/>
            <person name="Silar P."/>
            <person name="Natvig D.O."/>
            <person name="Lalanne C."/>
            <person name="Gautier V."/>
            <person name="Ament-Velasquez S.L."/>
            <person name="Kruys A."/>
            <person name="Hutchinson M.I."/>
            <person name="Powell A.J."/>
            <person name="Barry K."/>
            <person name="Miller A.N."/>
            <person name="Grigoriev I.V."/>
            <person name="Debuchy R."/>
            <person name="Gladieux P."/>
            <person name="Hiltunen Thoren M."/>
            <person name="Johannesson H."/>
        </authorList>
    </citation>
    <scope>NUCLEOTIDE SEQUENCE</scope>
    <source>
        <strain evidence="3">CBS 955.72</strain>
    </source>
</reference>
<dbReference type="PANTHER" id="PTHR24359:SF1">
    <property type="entry name" value="INHIBITOR OF NUCLEAR FACTOR KAPPA-B KINASE EPSILON SUBUNIT HOMOLOG 1-RELATED"/>
    <property type="match status" value="1"/>
</dbReference>
<gene>
    <name evidence="3" type="ORF">B0T25DRAFT_463032</name>
</gene>
<dbReference type="Proteomes" id="UP001275084">
    <property type="component" value="Unassembled WGS sequence"/>
</dbReference>
<evidence type="ECO:0000259" key="2">
    <source>
        <dbReference type="PROSITE" id="PS50011"/>
    </source>
</evidence>
<evidence type="ECO:0000313" key="3">
    <source>
        <dbReference type="EMBL" id="KAK3343409.1"/>
    </source>
</evidence>